<proteinExistence type="predicted"/>
<protein>
    <recommendedName>
        <fullName evidence="3">Cof subfamily protein (Haloacid dehalogenase superfamily)/HAD superfamily hydrolase (TIGR01484 family)</fullName>
    </recommendedName>
</protein>
<dbReference type="GO" id="GO:0016791">
    <property type="term" value="F:phosphatase activity"/>
    <property type="evidence" value="ECO:0007669"/>
    <property type="project" value="TreeGrafter"/>
</dbReference>
<dbReference type="RefSeq" id="WP_065542243.1">
    <property type="nucleotide sequence ID" value="NZ_CP015405.2"/>
</dbReference>
<dbReference type="GO" id="GO:0005829">
    <property type="term" value="C:cytosol"/>
    <property type="evidence" value="ECO:0007669"/>
    <property type="project" value="TreeGrafter"/>
</dbReference>
<gene>
    <name evidence="1" type="ORF">A4V09_09990</name>
</gene>
<dbReference type="OrthoDB" id="9781413at2"/>
<accession>A0A1C7I8S9</accession>
<dbReference type="NCBIfam" id="TIGR00099">
    <property type="entry name" value="Cof-subfamily"/>
    <property type="match status" value="1"/>
</dbReference>
<dbReference type="PROSITE" id="PS01228">
    <property type="entry name" value="COF_1"/>
    <property type="match status" value="1"/>
</dbReference>
<dbReference type="InterPro" id="IPR036412">
    <property type="entry name" value="HAD-like_sf"/>
</dbReference>
<sequence length="267" mass="30248">MKILFTDLDGTLLNDEKQIPEINSTAVKQTLLKGNAVVICTGRSYFSAKKFVDKLGLDQKGCYAILYNGGMIYDCCTGAILYKNTMPMSYVKYIFEQAARFDLYCQTYEGDHVVTPKDRPEAAQYHWSSQMEVLVDPDLLKHLKEEPVKVLTSCLDDRKKHEAYRDHMLFWAKGKVSIFFSSEYYLEHVMEGVSKGAAIRWLCQYLHVPIEQTIGAGDAENDLSMLDAAGFAVCMKNGTQEAKDHADYITIRDNNRGGVAEVIEKFM</sequence>
<dbReference type="Gene3D" id="3.40.50.1000">
    <property type="entry name" value="HAD superfamily/HAD-like"/>
    <property type="match status" value="1"/>
</dbReference>
<dbReference type="InterPro" id="IPR006379">
    <property type="entry name" value="HAD-SF_hydro_IIB"/>
</dbReference>
<dbReference type="InterPro" id="IPR023214">
    <property type="entry name" value="HAD_sf"/>
</dbReference>
<dbReference type="Pfam" id="PF08282">
    <property type="entry name" value="Hydrolase_3"/>
    <property type="match status" value="1"/>
</dbReference>
<dbReference type="PANTHER" id="PTHR10000">
    <property type="entry name" value="PHOSPHOSERINE PHOSPHATASE"/>
    <property type="match status" value="1"/>
</dbReference>
<dbReference type="SFLD" id="SFLDG01140">
    <property type="entry name" value="C2.B:_Phosphomannomutase_and_P"/>
    <property type="match status" value="1"/>
</dbReference>
<dbReference type="GO" id="GO:0000287">
    <property type="term" value="F:magnesium ion binding"/>
    <property type="evidence" value="ECO:0007669"/>
    <property type="project" value="TreeGrafter"/>
</dbReference>
<dbReference type="Gene3D" id="3.30.1240.10">
    <property type="match status" value="1"/>
</dbReference>
<dbReference type="CDD" id="cd07516">
    <property type="entry name" value="HAD_Pase"/>
    <property type="match status" value="1"/>
</dbReference>
<name>A0A1C7I8S9_9FIRM</name>
<keyword evidence="2" id="KW-1185">Reference proteome</keyword>
<dbReference type="Proteomes" id="UP000092574">
    <property type="component" value="Chromosome"/>
</dbReference>
<evidence type="ECO:0008006" key="3">
    <source>
        <dbReference type="Google" id="ProtNLM"/>
    </source>
</evidence>
<dbReference type="EMBL" id="CP015405">
    <property type="protein sequence ID" value="ANU76067.1"/>
    <property type="molecule type" value="Genomic_DNA"/>
</dbReference>
<dbReference type="PANTHER" id="PTHR10000:SF8">
    <property type="entry name" value="HAD SUPERFAMILY HYDROLASE-LIKE, TYPE 3"/>
    <property type="match status" value="1"/>
</dbReference>
<dbReference type="KEGG" id="byl:A4V09_09990"/>
<dbReference type="InterPro" id="IPR000150">
    <property type="entry name" value="Cof"/>
</dbReference>
<dbReference type="SFLD" id="SFLDS00003">
    <property type="entry name" value="Haloacid_Dehalogenase"/>
    <property type="match status" value="1"/>
</dbReference>
<dbReference type="AlphaFoldDB" id="A0A1C7I8S9"/>
<evidence type="ECO:0000313" key="2">
    <source>
        <dbReference type="Proteomes" id="UP000092574"/>
    </source>
</evidence>
<organism evidence="1 2">
    <name type="scientific">Blautia pseudococcoides</name>
    <dbReference type="NCBI Taxonomy" id="1796616"/>
    <lineage>
        <taxon>Bacteria</taxon>
        <taxon>Bacillati</taxon>
        <taxon>Bacillota</taxon>
        <taxon>Clostridia</taxon>
        <taxon>Lachnospirales</taxon>
        <taxon>Lachnospiraceae</taxon>
        <taxon>Blautia</taxon>
    </lineage>
</organism>
<evidence type="ECO:0000313" key="1">
    <source>
        <dbReference type="EMBL" id="ANU76067.1"/>
    </source>
</evidence>
<dbReference type="SUPFAM" id="SSF56784">
    <property type="entry name" value="HAD-like"/>
    <property type="match status" value="1"/>
</dbReference>
<reference evidence="1" key="1">
    <citation type="submission" date="2017-04" db="EMBL/GenBank/DDBJ databases">
        <title>Complete Genome Sequences of Twelve Strains of a Stable Defined Moderately Diverse Mouse Microbiota 2 (sDMDMm2).</title>
        <authorList>
            <person name="Uchimura Y."/>
            <person name="Wyss M."/>
            <person name="Brugiroux S."/>
            <person name="Limenitakis J.P."/>
            <person name="Stecher B."/>
            <person name="McCoy K.D."/>
            <person name="Macpherson A.J."/>
        </authorList>
    </citation>
    <scope>NUCLEOTIDE SEQUENCE</scope>
    <source>
        <strain evidence="1">YL58</strain>
    </source>
</reference>
<dbReference type="NCBIfam" id="TIGR01484">
    <property type="entry name" value="HAD-SF-IIB"/>
    <property type="match status" value="1"/>
</dbReference>
<dbReference type="STRING" id="1796616.A4V09_09990"/>